<dbReference type="EMBL" id="BOMP01000143">
    <property type="protein sequence ID" value="GIE44832.1"/>
    <property type="molecule type" value="Genomic_DNA"/>
</dbReference>
<dbReference type="Proteomes" id="UP000631312">
    <property type="component" value="Unassembled WGS sequence"/>
</dbReference>
<sequence>MSRDLPQLYAWMWRELEHAALGPLEREPVAELVERFLRWIPVPARQAADRRIPPAIRTPGGHPYPKERASMEQNAHAMAERVADTLAGHGYAFVEEDRIDALAATLQAFLVTAGLPAMPNAEPADLAVTPEARHR</sequence>
<dbReference type="RefSeq" id="WP_188124363.1">
    <property type="nucleotide sequence ID" value="NZ_BOMP01000143.1"/>
</dbReference>
<dbReference type="EMBL" id="JACHNC010000001">
    <property type="protein sequence ID" value="MBB4752532.1"/>
    <property type="molecule type" value="Genomic_DNA"/>
</dbReference>
<reference evidence="2 3" key="1">
    <citation type="submission" date="2020-08" db="EMBL/GenBank/DDBJ databases">
        <title>Sequencing the genomes of 1000 actinobacteria strains.</title>
        <authorList>
            <person name="Klenk H.-P."/>
        </authorList>
    </citation>
    <scope>NUCLEOTIDE SEQUENCE [LARGE SCALE GENOMIC DNA]</scope>
    <source>
        <strain evidence="2 3">DSM 43150</strain>
    </source>
</reference>
<reference evidence="1 4" key="2">
    <citation type="submission" date="2021-01" db="EMBL/GenBank/DDBJ databases">
        <title>Whole genome shotgun sequence of Actinoplanes lobatus NBRC 12513.</title>
        <authorList>
            <person name="Komaki H."/>
            <person name="Tamura T."/>
        </authorList>
    </citation>
    <scope>NUCLEOTIDE SEQUENCE [LARGE SCALE GENOMIC DNA]</scope>
    <source>
        <strain evidence="1 4">NBRC 12513</strain>
    </source>
</reference>
<gene>
    <name evidence="1" type="ORF">Alo02nite_77300</name>
    <name evidence="2" type="ORF">BJ964_006693</name>
</gene>
<name>A0A7W7HL35_9ACTN</name>
<evidence type="ECO:0000313" key="3">
    <source>
        <dbReference type="Proteomes" id="UP000590511"/>
    </source>
</evidence>
<evidence type="ECO:0000313" key="4">
    <source>
        <dbReference type="Proteomes" id="UP000631312"/>
    </source>
</evidence>
<evidence type="ECO:0000313" key="1">
    <source>
        <dbReference type="EMBL" id="GIE44832.1"/>
    </source>
</evidence>
<proteinExistence type="predicted"/>
<dbReference type="AlphaFoldDB" id="A0A7W7HL35"/>
<protein>
    <submittedName>
        <fullName evidence="2">Uncharacterized protein</fullName>
    </submittedName>
</protein>
<organism evidence="2 3">
    <name type="scientific">Actinoplanes lobatus</name>
    <dbReference type="NCBI Taxonomy" id="113568"/>
    <lineage>
        <taxon>Bacteria</taxon>
        <taxon>Bacillati</taxon>
        <taxon>Actinomycetota</taxon>
        <taxon>Actinomycetes</taxon>
        <taxon>Micromonosporales</taxon>
        <taxon>Micromonosporaceae</taxon>
        <taxon>Actinoplanes</taxon>
    </lineage>
</organism>
<accession>A0A7W7HL35</accession>
<dbReference type="Proteomes" id="UP000590511">
    <property type="component" value="Unassembled WGS sequence"/>
</dbReference>
<evidence type="ECO:0000313" key="2">
    <source>
        <dbReference type="EMBL" id="MBB4752532.1"/>
    </source>
</evidence>
<keyword evidence="4" id="KW-1185">Reference proteome</keyword>
<comment type="caution">
    <text evidence="2">The sequence shown here is derived from an EMBL/GenBank/DDBJ whole genome shotgun (WGS) entry which is preliminary data.</text>
</comment>